<feature type="transmembrane region" description="Helical" evidence="3">
    <location>
        <begin position="28"/>
        <end position="59"/>
    </location>
</feature>
<comment type="caution">
    <text evidence="4">The sequence shown here is derived from an EMBL/GenBank/DDBJ whole genome shotgun (WGS) entry which is preliminary data.</text>
</comment>
<gene>
    <name evidence="4" type="ORF">BDV95DRAFT_266551</name>
</gene>
<accession>A0A7C8M3Z5</accession>
<name>A0A7C8M3Z5_9PLEO</name>
<keyword evidence="5" id="KW-1185">Reference proteome</keyword>
<dbReference type="OrthoDB" id="10251079at2759"/>
<dbReference type="PROSITE" id="PS00379">
    <property type="entry name" value="CDP_ALCOHOL_P_TRANSF"/>
    <property type="match status" value="1"/>
</dbReference>
<dbReference type="InterPro" id="IPR000462">
    <property type="entry name" value="CDP-OH_P_trans"/>
</dbReference>
<evidence type="ECO:0000313" key="4">
    <source>
        <dbReference type="EMBL" id="KAF2865063.1"/>
    </source>
</evidence>
<dbReference type="InterPro" id="IPR043130">
    <property type="entry name" value="CDP-OH_PTrfase_TM_dom"/>
</dbReference>
<keyword evidence="3" id="KW-1133">Transmembrane helix</keyword>
<dbReference type="GO" id="GO:0016020">
    <property type="term" value="C:membrane"/>
    <property type="evidence" value="ECO:0007669"/>
    <property type="project" value="InterPro"/>
</dbReference>
<dbReference type="GO" id="GO:0008654">
    <property type="term" value="P:phospholipid biosynthetic process"/>
    <property type="evidence" value="ECO:0007669"/>
    <property type="project" value="InterPro"/>
</dbReference>
<keyword evidence="1 2" id="KW-0808">Transferase</keyword>
<dbReference type="Pfam" id="PF01066">
    <property type="entry name" value="CDP-OH_P_transf"/>
    <property type="match status" value="1"/>
</dbReference>
<dbReference type="EMBL" id="JAADJZ010000037">
    <property type="protein sequence ID" value="KAF2865063.1"/>
    <property type="molecule type" value="Genomic_DNA"/>
</dbReference>
<keyword evidence="3" id="KW-0812">Transmembrane</keyword>
<protein>
    <submittedName>
        <fullName evidence="4">CDP-alcohol phosphatidyltransferase</fullName>
    </submittedName>
</protein>
<proteinExistence type="inferred from homology"/>
<keyword evidence="3" id="KW-0472">Membrane</keyword>
<dbReference type="Proteomes" id="UP000481861">
    <property type="component" value="Unassembled WGS sequence"/>
</dbReference>
<dbReference type="Gene3D" id="1.20.120.1760">
    <property type="match status" value="1"/>
</dbReference>
<evidence type="ECO:0000256" key="2">
    <source>
        <dbReference type="RuleBase" id="RU003750"/>
    </source>
</evidence>
<dbReference type="InterPro" id="IPR048254">
    <property type="entry name" value="CDP_ALCOHOL_P_TRANSF_CS"/>
</dbReference>
<evidence type="ECO:0000256" key="3">
    <source>
        <dbReference type="SAM" id="Phobius"/>
    </source>
</evidence>
<sequence length="212" mass="23451">MLDIHLRPLKDTLFDSITTLVPSYCSPLSITFCAFVSGILACILAISGHTVLSTTFWVLNRALDCLDGAVARKRTQSSDLGGFFDLLGDFIVYSAIPISCALAENDQNNARQVWLSVSVLEGSFHVNNFVLFYIGAILEKRKGSAKVKDDSRIQELTSVAMRPALIEGTESAVFFTAMLLFPSYLQQLSWTMAFLVCLGILQRTKWLVDALR</sequence>
<organism evidence="4 5">
    <name type="scientific">Massariosphaeria phaeospora</name>
    <dbReference type="NCBI Taxonomy" id="100035"/>
    <lineage>
        <taxon>Eukaryota</taxon>
        <taxon>Fungi</taxon>
        <taxon>Dikarya</taxon>
        <taxon>Ascomycota</taxon>
        <taxon>Pezizomycotina</taxon>
        <taxon>Dothideomycetes</taxon>
        <taxon>Pleosporomycetidae</taxon>
        <taxon>Pleosporales</taxon>
        <taxon>Pleosporales incertae sedis</taxon>
        <taxon>Massariosphaeria</taxon>
    </lineage>
</organism>
<feature type="transmembrane region" description="Helical" evidence="3">
    <location>
        <begin position="114"/>
        <end position="138"/>
    </location>
</feature>
<dbReference type="AlphaFoldDB" id="A0A7C8M3Z5"/>
<comment type="similarity">
    <text evidence="2">Belongs to the CDP-alcohol phosphatidyltransferase class-I family.</text>
</comment>
<evidence type="ECO:0000313" key="5">
    <source>
        <dbReference type="Proteomes" id="UP000481861"/>
    </source>
</evidence>
<evidence type="ECO:0000256" key="1">
    <source>
        <dbReference type="ARBA" id="ARBA00022679"/>
    </source>
</evidence>
<dbReference type="GO" id="GO:0016780">
    <property type="term" value="F:phosphotransferase activity, for other substituted phosphate groups"/>
    <property type="evidence" value="ECO:0007669"/>
    <property type="project" value="InterPro"/>
</dbReference>
<reference evidence="4 5" key="1">
    <citation type="submission" date="2020-01" db="EMBL/GenBank/DDBJ databases">
        <authorList>
            <consortium name="DOE Joint Genome Institute"/>
            <person name="Haridas S."/>
            <person name="Albert R."/>
            <person name="Binder M."/>
            <person name="Bloem J."/>
            <person name="Labutti K."/>
            <person name="Salamov A."/>
            <person name="Andreopoulos B."/>
            <person name="Baker S.E."/>
            <person name="Barry K."/>
            <person name="Bills G."/>
            <person name="Bluhm B.H."/>
            <person name="Cannon C."/>
            <person name="Castanera R."/>
            <person name="Culley D.E."/>
            <person name="Daum C."/>
            <person name="Ezra D."/>
            <person name="Gonzalez J.B."/>
            <person name="Henrissat B."/>
            <person name="Kuo A."/>
            <person name="Liang C."/>
            <person name="Lipzen A."/>
            <person name="Lutzoni F."/>
            <person name="Magnuson J."/>
            <person name="Mondo S."/>
            <person name="Nolan M."/>
            <person name="Ohm R."/>
            <person name="Pangilinan J."/>
            <person name="Park H.-J.H."/>
            <person name="Ramirez L."/>
            <person name="Alfaro M."/>
            <person name="Sun H."/>
            <person name="Tritt A."/>
            <person name="Yoshinaga Y."/>
            <person name="Zwiers L.-H.L."/>
            <person name="Turgeon B.G."/>
            <person name="Goodwin S.B."/>
            <person name="Spatafora J.W."/>
            <person name="Crous P.W."/>
            <person name="Grigoriev I.V."/>
        </authorList>
    </citation>
    <scope>NUCLEOTIDE SEQUENCE [LARGE SCALE GENOMIC DNA]</scope>
    <source>
        <strain evidence="4 5">CBS 611.86</strain>
    </source>
</reference>
<feature type="transmembrane region" description="Helical" evidence="3">
    <location>
        <begin position="187"/>
        <end position="208"/>
    </location>
</feature>